<comment type="caution">
    <text evidence="3">The sequence shown here is derived from an EMBL/GenBank/DDBJ whole genome shotgun (WGS) entry which is preliminary data.</text>
</comment>
<dbReference type="PANTHER" id="PTHR47036">
    <property type="entry name" value="COBALT-FACTOR III C(17)-METHYLTRANSFERASE-RELATED"/>
    <property type="match status" value="1"/>
</dbReference>
<dbReference type="AlphaFoldDB" id="A0A964XNW5"/>
<dbReference type="EMBL" id="JAAAHS010000198">
    <property type="protein sequence ID" value="NBE54202.1"/>
    <property type="molecule type" value="Genomic_DNA"/>
</dbReference>
<protein>
    <submittedName>
        <fullName evidence="3">Cobalamin biosynthesis protein CbiG</fullName>
    </submittedName>
</protein>
<dbReference type="PANTHER" id="PTHR47036:SF1">
    <property type="entry name" value="COBALT-FACTOR III C(17)-METHYLTRANSFERASE-RELATED"/>
    <property type="match status" value="1"/>
</dbReference>
<keyword evidence="4" id="KW-1185">Reference proteome</keyword>
<organism evidence="3 4">
    <name type="scientific">Streptomyces boluensis</name>
    <dbReference type="NCBI Taxonomy" id="1775135"/>
    <lineage>
        <taxon>Bacteria</taxon>
        <taxon>Bacillati</taxon>
        <taxon>Actinomycetota</taxon>
        <taxon>Actinomycetes</taxon>
        <taxon>Kitasatosporales</taxon>
        <taxon>Streptomycetaceae</taxon>
        <taxon>Streptomyces</taxon>
    </lineage>
</organism>
<dbReference type="SUPFAM" id="SSF159664">
    <property type="entry name" value="CobE/GbiG C-terminal domain-like"/>
    <property type="match status" value="1"/>
</dbReference>
<accession>A0A964XNW5</accession>
<feature type="domain" description="CobE/GbiG C-terminal" evidence="2">
    <location>
        <begin position="11"/>
        <end position="132"/>
    </location>
</feature>
<gene>
    <name evidence="3" type="ORF">GUY60_22835</name>
</gene>
<dbReference type="InterPro" id="IPR002750">
    <property type="entry name" value="CobE/GbiG_C"/>
</dbReference>
<feature type="region of interest" description="Disordered" evidence="1">
    <location>
        <begin position="134"/>
        <end position="157"/>
    </location>
</feature>
<dbReference type="InterPro" id="IPR051810">
    <property type="entry name" value="Precorrin_MeTrfase"/>
</dbReference>
<evidence type="ECO:0000256" key="1">
    <source>
        <dbReference type="SAM" id="MobiDB-lite"/>
    </source>
</evidence>
<dbReference type="OrthoDB" id="9804789at2"/>
<reference evidence="3" key="1">
    <citation type="submission" date="2020-01" db="EMBL/GenBank/DDBJ databases">
        <title>Whole-genome analyses of novel actinobacteria.</title>
        <authorList>
            <person name="Sahin N."/>
        </authorList>
    </citation>
    <scope>NUCLEOTIDE SEQUENCE</scope>
    <source>
        <strain evidence="3">YC537</strain>
    </source>
</reference>
<proteinExistence type="predicted"/>
<dbReference type="InterPro" id="IPR036518">
    <property type="entry name" value="CobE/GbiG_C_sf"/>
</dbReference>
<dbReference type="Gene3D" id="3.30.420.180">
    <property type="entry name" value="CobE/GbiG C-terminal domain"/>
    <property type="match status" value="1"/>
</dbReference>
<dbReference type="Pfam" id="PF01890">
    <property type="entry name" value="CbiG_C"/>
    <property type="match status" value="1"/>
</dbReference>
<name>A0A964XNW5_9ACTN</name>
<sequence length="157" mass="15837">MSDGSATARVLVVGVGACRGTPADEVLGLVRAVLREAGLDERAVAELATVDDKAGEPGLVEAARALGVPLVTYPAAVLAEVAVPNPSGVPLSAFGTPSVSEAAALVGGGQLLVPKRKSTPEGRAAWATCAVARRPSHVGSTPPDTLPHHPVHPEEHL</sequence>
<evidence type="ECO:0000259" key="2">
    <source>
        <dbReference type="Pfam" id="PF01890"/>
    </source>
</evidence>
<dbReference type="Proteomes" id="UP000598297">
    <property type="component" value="Unassembled WGS sequence"/>
</dbReference>
<evidence type="ECO:0000313" key="3">
    <source>
        <dbReference type="EMBL" id="NBE54202.1"/>
    </source>
</evidence>
<evidence type="ECO:0000313" key="4">
    <source>
        <dbReference type="Proteomes" id="UP000598297"/>
    </source>
</evidence>
<dbReference type="GO" id="GO:0009236">
    <property type="term" value="P:cobalamin biosynthetic process"/>
    <property type="evidence" value="ECO:0007669"/>
    <property type="project" value="InterPro"/>
</dbReference>